<accession>A0A2N5VXP2</accession>
<proteinExistence type="predicted"/>
<dbReference type="Proteomes" id="UP000235388">
    <property type="component" value="Unassembled WGS sequence"/>
</dbReference>
<dbReference type="AlphaFoldDB" id="A0A2N5VXP2"/>
<evidence type="ECO:0000313" key="2">
    <source>
        <dbReference type="Proteomes" id="UP000235388"/>
    </source>
</evidence>
<gene>
    <name evidence="1" type="ORF">PCANC_03725</name>
</gene>
<comment type="caution">
    <text evidence="1">The sequence shown here is derived from an EMBL/GenBank/DDBJ whole genome shotgun (WGS) entry which is preliminary data.</text>
</comment>
<sequence length="132" mass="14911">MNYHIIAEFLLNGSERWTITQANERAISGWQELTLVSYNAAVKKFHKFKLSIGEYQYELPLTPNNIYQFVAWAGRGEDNNGSTKILASSLTKYLHGLKAWHTFTARKSGSDGCIQVYIGCGHPIQTRARATE</sequence>
<reference evidence="1 2" key="1">
    <citation type="submission" date="2017-11" db="EMBL/GenBank/DDBJ databases">
        <title>De novo assembly and phasing of dikaryotic genomes from two isolates of Puccinia coronata f. sp. avenae, the causal agent of oat crown rust.</title>
        <authorList>
            <person name="Miller M.E."/>
            <person name="Zhang Y."/>
            <person name="Omidvar V."/>
            <person name="Sperschneider J."/>
            <person name="Schwessinger B."/>
            <person name="Raley C."/>
            <person name="Palmer J.M."/>
            <person name="Garnica D."/>
            <person name="Upadhyaya N."/>
            <person name="Rathjen J."/>
            <person name="Taylor J.M."/>
            <person name="Park R.F."/>
            <person name="Dodds P.N."/>
            <person name="Hirsch C.D."/>
            <person name="Kianian S.F."/>
            <person name="Figueroa M."/>
        </authorList>
    </citation>
    <scope>NUCLEOTIDE SEQUENCE [LARGE SCALE GENOMIC DNA]</scope>
    <source>
        <strain evidence="1">12NC29</strain>
    </source>
</reference>
<dbReference type="EMBL" id="PGCJ01000041">
    <property type="protein sequence ID" value="PLW54750.1"/>
    <property type="molecule type" value="Genomic_DNA"/>
</dbReference>
<dbReference type="STRING" id="200324.A0A2N5VXP2"/>
<keyword evidence="2" id="KW-1185">Reference proteome</keyword>
<dbReference type="OrthoDB" id="10618734at2759"/>
<name>A0A2N5VXP2_9BASI</name>
<organism evidence="1 2">
    <name type="scientific">Puccinia coronata f. sp. avenae</name>
    <dbReference type="NCBI Taxonomy" id="200324"/>
    <lineage>
        <taxon>Eukaryota</taxon>
        <taxon>Fungi</taxon>
        <taxon>Dikarya</taxon>
        <taxon>Basidiomycota</taxon>
        <taxon>Pucciniomycotina</taxon>
        <taxon>Pucciniomycetes</taxon>
        <taxon>Pucciniales</taxon>
        <taxon>Pucciniaceae</taxon>
        <taxon>Puccinia</taxon>
    </lineage>
</organism>
<evidence type="ECO:0000313" key="1">
    <source>
        <dbReference type="EMBL" id="PLW54750.1"/>
    </source>
</evidence>
<protein>
    <submittedName>
        <fullName evidence="1">Uncharacterized protein</fullName>
    </submittedName>
</protein>